<dbReference type="Gene3D" id="3.40.190.10">
    <property type="entry name" value="Periplasmic binding protein-like II"/>
    <property type="match status" value="1"/>
</dbReference>
<name>A0A0X8JL76_9BACT</name>
<keyword evidence="4" id="KW-1185">Reference proteome</keyword>
<evidence type="ECO:0000313" key="4">
    <source>
        <dbReference type="Proteomes" id="UP000069241"/>
    </source>
</evidence>
<sequence>MFKTLRTALCVLGALLPAALPSVATAGSYPVKPIQLIVPYGPGGDSDLTARVWAEFAKQRLGQPVVVVNKAGGGGLAGTLAAAKARPDGYTLYLVQAGPVLILPQTASAGYTFDSFAYIARVMIANCAVVVRADAPWKDLNEFGADAKTNPGKYIFATPGATAWLTFAMRNWQSISGAQLKQVEYQSGAETINAVVGGHADMNFMFPQTYAPMVRAGKLKILAIGAKSKDFPDAPTFADLGIKGNYFGWAGIAAPKGTPKEIIDKLTAVTEDMSKDPAFAKAIENMGAMPDFTAGEAWMRQLKEQQAEMTLVLRNLNMLKK</sequence>
<keyword evidence="2" id="KW-0732">Signal</keyword>
<dbReference type="Gene3D" id="3.40.190.150">
    <property type="entry name" value="Bordetella uptake gene, domain 1"/>
    <property type="match status" value="1"/>
</dbReference>
<evidence type="ECO:0000256" key="1">
    <source>
        <dbReference type="ARBA" id="ARBA00006987"/>
    </source>
</evidence>
<dbReference type="EMBL" id="CP014229">
    <property type="protein sequence ID" value="AMD90707.1"/>
    <property type="molecule type" value="Genomic_DNA"/>
</dbReference>
<proteinExistence type="inferred from homology"/>
<dbReference type="RefSeq" id="WP_008682226.1">
    <property type="nucleotide sequence ID" value="NZ_CP014229.1"/>
</dbReference>
<dbReference type="Proteomes" id="UP000069241">
    <property type="component" value="Chromosome"/>
</dbReference>
<dbReference type="PIRSF" id="PIRSF017082">
    <property type="entry name" value="YflP"/>
    <property type="match status" value="1"/>
</dbReference>
<organism evidence="3 4">
    <name type="scientific">Desulfovibrio fairfieldensis</name>
    <dbReference type="NCBI Taxonomy" id="44742"/>
    <lineage>
        <taxon>Bacteria</taxon>
        <taxon>Pseudomonadati</taxon>
        <taxon>Thermodesulfobacteriota</taxon>
        <taxon>Desulfovibrionia</taxon>
        <taxon>Desulfovibrionales</taxon>
        <taxon>Desulfovibrionaceae</taxon>
        <taxon>Desulfovibrio</taxon>
    </lineage>
</organism>
<dbReference type="PANTHER" id="PTHR42928:SF5">
    <property type="entry name" value="BLR1237 PROTEIN"/>
    <property type="match status" value="1"/>
</dbReference>
<evidence type="ECO:0000313" key="3">
    <source>
        <dbReference type="EMBL" id="AMD90707.1"/>
    </source>
</evidence>
<dbReference type="AlphaFoldDB" id="A0A0X8JL76"/>
<evidence type="ECO:0000256" key="2">
    <source>
        <dbReference type="SAM" id="SignalP"/>
    </source>
</evidence>
<dbReference type="KEGG" id="dfi:AXF13_11550"/>
<gene>
    <name evidence="3" type="ORF">AXF13_11550</name>
</gene>
<dbReference type="STRING" id="44742.AXF13_11550"/>
<dbReference type="InterPro" id="IPR042100">
    <property type="entry name" value="Bug_dom1"/>
</dbReference>
<dbReference type="PANTHER" id="PTHR42928">
    <property type="entry name" value="TRICARBOXYLATE-BINDING PROTEIN"/>
    <property type="match status" value="1"/>
</dbReference>
<dbReference type="Pfam" id="PF03401">
    <property type="entry name" value="TctC"/>
    <property type="match status" value="1"/>
</dbReference>
<feature type="chain" id="PRO_5007067504" evidence="2">
    <location>
        <begin position="27"/>
        <end position="321"/>
    </location>
</feature>
<dbReference type="CDD" id="cd07012">
    <property type="entry name" value="PBP2_Bug_TTT"/>
    <property type="match status" value="1"/>
</dbReference>
<reference evidence="4" key="1">
    <citation type="submission" date="2016-02" db="EMBL/GenBank/DDBJ databases">
        <authorList>
            <person name="Holder M.E."/>
            <person name="Ajami N.J."/>
            <person name="Petrosino J.F."/>
        </authorList>
    </citation>
    <scope>NUCLEOTIDE SEQUENCE [LARGE SCALE GENOMIC DNA]</scope>
    <source>
        <strain evidence="4">CCUG 45958</strain>
    </source>
</reference>
<comment type="similarity">
    <text evidence="1">Belongs to the UPF0065 (bug) family.</text>
</comment>
<accession>A0A0X8JL76</accession>
<protein>
    <submittedName>
        <fullName evidence="3">Peptidase M56</fullName>
    </submittedName>
</protein>
<dbReference type="InterPro" id="IPR005064">
    <property type="entry name" value="BUG"/>
</dbReference>
<dbReference type="SUPFAM" id="SSF53850">
    <property type="entry name" value="Periplasmic binding protein-like II"/>
    <property type="match status" value="1"/>
</dbReference>
<feature type="signal peptide" evidence="2">
    <location>
        <begin position="1"/>
        <end position="26"/>
    </location>
</feature>